<keyword evidence="7 9" id="KW-0472">Membrane</keyword>
<keyword evidence="6 9" id="KW-0406">Ion transport</keyword>
<keyword evidence="5 9" id="KW-1133">Transmembrane helix</keyword>
<feature type="transmembrane region" description="Helical" evidence="9">
    <location>
        <begin position="21"/>
        <end position="39"/>
    </location>
</feature>
<evidence type="ECO:0000256" key="7">
    <source>
        <dbReference type="ARBA" id="ARBA00023136"/>
    </source>
</evidence>
<keyword evidence="3" id="KW-1003">Cell membrane</keyword>
<protein>
    <recommendedName>
        <fullName evidence="9">Innexin</fullName>
    </recommendedName>
</protein>
<evidence type="ECO:0000313" key="11">
    <source>
        <dbReference type="Proteomes" id="UP000596742"/>
    </source>
</evidence>
<dbReference type="Proteomes" id="UP000596742">
    <property type="component" value="Unassembled WGS sequence"/>
</dbReference>
<keyword evidence="2 9" id="KW-0813">Transport</keyword>
<evidence type="ECO:0000256" key="3">
    <source>
        <dbReference type="ARBA" id="ARBA00022475"/>
    </source>
</evidence>
<feature type="transmembrane region" description="Helical" evidence="9">
    <location>
        <begin position="94"/>
        <end position="116"/>
    </location>
</feature>
<evidence type="ECO:0000256" key="1">
    <source>
        <dbReference type="ARBA" id="ARBA00004651"/>
    </source>
</evidence>
<evidence type="ECO:0000256" key="6">
    <source>
        <dbReference type="ARBA" id="ARBA00023065"/>
    </source>
</evidence>
<dbReference type="GO" id="GO:0005886">
    <property type="term" value="C:plasma membrane"/>
    <property type="evidence" value="ECO:0007669"/>
    <property type="project" value="UniProtKB-SubCell"/>
</dbReference>
<comment type="similarity">
    <text evidence="9">Belongs to the pannexin family.</text>
</comment>
<dbReference type="PRINTS" id="PR01262">
    <property type="entry name" value="INNEXIN"/>
</dbReference>
<name>A0A8B6DR35_MYTGA</name>
<reference evidence="10" key="1">
    <citation type="submission" date="2018-11" db="EMBL/GenBank/DDBJ databases">
        <authorList>
            <person name="Alioto T."/>
            <person name="Alioto T."/>
        </authorList>
    </citation>
    <scope>NUCLEOTIDE SEQUENCE</scope>
</reference>
<accession>A0A8B6DR35</accession>
<gene>
    <name evidence="9" type="primary">inx</name>
    <name evidence="10" type="ORF">MGAL_10B037578</name>
</gene>
<dbReference type="AlphaFoldDB" id="A0A8B6DR35"/>
<organism evidence="10 11">
    <name type="scientific">Mytilus galloprovincialis</name>
    <name type="common">Mediterranean mussel</name>
    <dbReference type="NCBI Taxonomy" id="29158"/>
    <lineage>
        <taxon>Eukaryota</taxon>
        <taxon>Metazoa</taxon>
        <taxon>Spiralia</taxon>
        <taxon>Lophotrochozoa</taxon>
        <taxon>Mollusca</taxon>
        <taxon>Bivalvia</taxon>
        <taxon>Autobranchia</taxon>
        <taxon>Pteriomorphia</taxon>
        <taxon>Mytilida</taxon>
        <taxon>Mytiloidea</taxon>
        <taxon>Mytilidae</taxon>
        <taxon>Mytilinae</taxon>
        <taxon>Mytilus</taxon>
    </lineage>
</organism>
<feature type="transmembrane region" description="Helical" evidence="9">
    <location>
        <begin position="265"/>
        <end position="285"/>
    </location>
</feature>
<dbReference type="EMBL" id="UYJE01003852">
    <property type="protein sequence ID" value="VDI22926.1"/>
    <property type="molecule type" value="Genomic_DNA"/>
</dbReference>
<evidence type="ECO:0000256" key="8">
    <source>
        <dbReference type="ARBA" id="ARBA00023303"/>
    </source>
</evidence>
<keyword evidence="11" id="KW-1185">Reference proteome</keyword>
<dbReference type="PANTHER" id="PTHR11893">
    <property type="entry name" value="INNEXIN"/>
    <property type="match status" value="1"/>
</dbReference>
<dbReference type="GO" id="GO:0005921">
    <property type="term" value="C:gap junction"/>
    <property type="evidence" value="ECO:0007669"/>
    <property type="project" value="UniProtKB-UniRule"/>
</dbReference>
<comment type="caution">
    <text evidence="10">The sequence shown here is derived from an EMBL/GenBank/DDBJ whole genome shotgun (WGS) entry which is preliminary data.</text>
</comment>
<sequence>MCRILAEFRGRSNGDRIDRMSYVYTTSLFIVLAFVVGFAQCFKDPIQCWAPAEFTDSMVSYTKNYCWVQNTFYVPMFDQIPGNISESQDAQISYYQWVPLILLFMAILFQLPNVIWRILKGRSGTDLDNAVQFAQESQLGSREDQEKSIKSLAYFIDKWLIDNNKKTGIAKQIASKYLVVLYLFVKILYVLNAIGQLVLLSAFLSTYFNFYGFELLENFSSNKPWRESSRFPRVILCDFQLRQLHNVQVFTVQCVLPFNLFNEKIFIGIWFWLFFIAILAIFNLCKWFKPIMLTFNKTQFCKQYLQLNNAFHSSYDKKRCAQFAESYMSEDGVFVLRVIAINSTDLVVTDLVKKLWKLYTNKQSTTKNDENFDFNMFKLVGNSDDDIKKPQNNEHL</sequence>
<evidence type="ECO:0000256" key="4">
    <source>
        <dbReference type="ARBA" id="ARBA00022692"/>
    </source>
</evidence>
<evidence type="ECO:0000256" key="2">
    <source>
        <dbReference type="ARBA" id="ARBA00022448"/>
    </source>
</evidence>
<dbReference type="Pfam" id="PF00876">
    <property type="entry name" value="Innexin"/>
    <property type="match status" value="1"/>
</dbReference>
<comment type="subcellular location">
    <subcellularLocation>
        <location evidence="1 9">Cell membrane</location>
        <topology evidence="1 9">Multi-pass membrane protein</topology>
    </subcellularLocation>
</comment>
<evidence type="ECO:0000313" key="10">
    <source>
        <dbReference type="EMBL" id="VDI22926.1"/>
    </source>
</evidence>
<feature type="transmembrane region" description="Helical" evidence="9">
    <location>
        <begin position="179"/>
        <end position="204"/>
    </location>
</feature>
<evidence type="ECO:0000256" key="9">
    <source>
        <dbReference type="RuleBase" id="RU010713"/>
    </source>
</evidence>
<dbReference type="PANTHER" id="PTHR11893:SF36">
    <property type="entry name" value="INNEXIN-5"/>
    <property type="match status" value="1"/>
</dbReference>
<proteinExistence type="inferred from homology"/>
<dbReference type="PROSITE" id="PS51013">
    <property type="entry name" value="PANNEXIN"/>
    <property type="match status" value="1"/>
</dbReference>
<dbReference type="InterPro" id="IPR000990">
    <property type="entry name" value="Innexin"/>
</dbReference>
<keyword evidence="4 9" id="KW-0812">Transmembrane</keyword>
<keyword evidence="8 9" id="KW-0407">Ion channel</keyword>
<evidence type="ECO:0000256" key="5">
    <source>
        <dbReference type="ARBA" id="ARBA00022989"/>
    </source>
</evidence>
<dbReference type="OrthoDB" id="5867527at2759"/>
<dbReference type="GO" id="GO:0034220">
    <property type="term" value="P:monoatomic ion transmembrane transport"/>
    <property type="evidence" value="ECO:0007669"/>
    <property type="project" value="UniProtKB-KW"/>
</dbReference>
<comment type="function">
    <text evidence="9">Structural component of the gap junctions.</text>
</comment>